<keyword evidence="2" id="KW-1185">Reference proteome</keyword>
<dbReference type="Proteomes" id="UP000003973">
    <property type="component" value="Unassembled WGS sequence"/>
</dbReference>
<dbReference type="HOGENOM" id="CLU_2586364_0_0_4"/>
<dbReference type="EMBL" id="ACDP02000023">
    <property type="protein sequence ID" value="EEO27664.1"/>
    <property type="molecule type" value="Genomic_DNA"/>
</dbReference>
<proteinExistence type="predicted"/>
<accession>C3X378</accession>
<name>C3X378_9BURK</name>
<protein>
    <submittedName>
        <fullName evidence="1">Uncharacterized protein</fullName>
    </submittedName>
</protein>
<organism evidence="1 2">
    <name type="scientific">Oxalobacter paraformigenes</name>
    <dbReference type="NCBI Taxonomy" id="556268"/>
    <lineage>
        <taxon>Bacteria</taxon>
        <taxon>Pseudomonadati</taxon>
        <taxon>Pseudomonadota</taxon>
        <taxon>Betaproteobacteria</taxon>
        <taxon>Burkholderiales</taxon>
        <taxon>Oxalobacteraceae</taxon>
        <taxon>Oxalobacter</taxon>
    </lineage>
</organism>
<reference evidence="1" key="1">
    <citation type="submission" date="2011-10" db="EMBL/GenBank/DDBJ databases">
        <title>The Genome Sequence of Oxalobacter formigenes HOxBLS.</title>
        <authorList>
            <consortium name="The Broad Institute Genome Sequencing Platform"/>
            <person name="Earl A."/>
            <person name="Ward D."/>
            <person name="Feldgarden M."/>
            <person name="Gevers D."/>
            <person name="Allison M.J."/>
            <person name="Humphrey S."/>
            <person name="Young S.K."/>
            <person name="Zeng Q."/>
            <person name="Gargeya S."/>
            <person name="Fitzgerald M."/>
            <person name="Haas B."/>
            <person name="Abouelleil A."/>
            <person name="Alvarado L."/>
            <person name="Arachchi H.M."/>
            <person name="Berlin A."/>
            <person name="Brown A."/>
            <person name="Chapman S.B."/>
            <person name="Chen Z."/>
            <person name="Dunbar C."/>
            <person name="Freedman E."/>
            <person name="Gearin G."/>
            <person name="Goldberg J."/>
            <person name="Griggs A."/>
            <person name="Gujja S."/>
            <person name="Heiman D."/>
            <person name="Howarth C."/>
            <person name="Larson L."/>
            <person name="Lui A."/>
            <person name="MacDonald P.J.P."/>
            <person name="Montmayeur A."/>
            <person name="Murphy C."/>
            <person name="Neiman D."/>
            <person name="Pearson M."/>
            <person name="Priest M."/>
            <person name="Roberts A."/>
            <person name="Saif S."/>
            <person name="Shea T."/>
            <person name="Shenoy N."/>
            <person name="Sisk P."/>
            <person name="Stolte C."/>
            <person name="Sykes S."/>
            <person name="Wortman J."/>
            <person name="Nusbaum C."/>
            <person name="Birren B."/>
        </authorList>
    </citation>
    <scope>NUCLEOTIDE SEQUENCE [LARGE SCALE GENOMIC DNA]</scope>
    <source>
        <strain evidence="1">HOxBLS</strain>
    </source>
</reference>
<dbReference type="RefSeq" id="WP_005876815.1">
    <property type="nucleotide sequence ID" value="NZ_CABMNL010000001.1"/>
</dbReference>
<dbReference type="AlphaFoldDB" id="C3X378"/>
<sequence>MEQMLTSLAVLSARTELAEKKILDAAIARRKTIIEQMNTLRTDALLDENGSAGEYMHLVTEFGQLEKVIALAKDRLSRQN</sequence>
<gene>
    <name evidence="1" type="ORF">OFAG_00817</name>
</gene>
<evidence type="ECO:0000313" key="2">
    <source>
        <dbReference type="Proteomes" id="UP000003973"/>
    </source>
</evidence>
<evidence type="ECO:0000313" key="1">
    <source>
        <dbReference type="EMBL" id="EEO27664.1"/>
    </source>
</evidence>
<comment type="caution">
    <text evidence="1">The sequence shown here is derived from an EMBL/GenBank/DDBJ whole genome shotgun (WGS) entry which is preliminary data.</text>
</comment>